<sequence length="169" mass="18147">MSAKRRAALAEAGNSNPYSTLTYGTWPDKSTGIARRPPSPTARPVYTGPDATTVALVIERDQGRCVRCGVEQTGERGWDWSVQHRRARGNGGTRRPDTNTAPNLILLCGSATTGCHGWVESEREAARPFGWAILSTDNPALKPIDHAVHGRVWLTGDGGWTTTEPAVGA</sequence>
<keyword evidence="2" id="KW-1185">Reference proteome</keyword>
<dbReference type="Proteomes" id="UP000277671">
    <property type="component" value="Unassembled WGS sequence"/>
</dbReference>
<comment type="caution">
    <text evidence="1">The sequence shown here is derived from an EMBL/GenBank/DDBJ whole genome shotgun (WGS) entry which is preliminary data.</text>
</comment>
<dbReference type="AlphaFoldDB" id="A0A495JV19"/>
<proteinExistence type="predicted"/>
<dbReference type="EMBL" id="RBKT01000001">
    <property type="protein sequence ID" value="RKR92843.1"/>
    <property type="molecule type" value="Genomic_DNA"/>
</dbReference>
<reference evidence="1 2" key="1">
    <citation type="submission" date="2018-10" db="EMBL/GenBank/DDBJ databases">
        <title>Sequencing the genomes of 1000 actinobacteria strains.</title>
        <authorList>
            <person name="Klenk H.-P."/>
        </authorList>
    </citation>
    <scope>NUCLEOTIDE SEQUENCE [LARGE SCALE GENOMIC DNA]</scope>
    <source>
        <strain evidence="1 2">DSM 45175</strain>
    </source>
</reference>
<evidence type="ECO:0000313" key="2">
    <source>
        <dbReference type="Proteomes" id="UP000277671"/>
    </source>
</evidence>
<protein>
    <recommendedName>
        <fullName evidence="3">HNH endonuclease</fullName>
    </recommendedName>
</protein>
<organism evidence="1 2">
    <name type="scientific">Micromonospora pisi</name>
    <dbReference type="NCBI Taxonomy" id="589240"/>
    <lineage>
        <taxon>Bacteria</taxon>
        <taxon>Bacillati</taxon>
        <taxon>Actinomycetota</taxon>
        <taxon>Actinomycetes</taxon>
        <taxon>Micromonosporales</taxon>
        <taxon>Micromonosporaceae</taxon>
        <taxon>Micromonospora</taxon>
    </lineage>
</organism>
<evidence type="ECO:0000313" key="1">
    <source>
        <dbReference type="EMBL" id="RKR92843.1"/>
    </source>
</evidence>
<name>A0A495JV19_9ACTN</name>
<accession>A0A495JV19</accession>
<gene>
    <name evidence="1" type="ORF">BDK92_7325</name>
</gene>
<evidence type="ECO:0008006" key="3">
    <source>
        <dbReference type="Google" id="ProtNLM"/>
    </source>
</evidence>